<evidence type="ECO:0000256" key="7">
    <source>
        <dbReference type="ARBA" id="ARBA00023324"/>
    </source>
</evidence>
<dbReference type="InterPro" id="IPR020835">
    <property type="entry name" value="Catalase_sf"/>
</dbReference>
<evidence type="ECO:0000256" key="1">
    <source>
        <dbReference type="ARBA" id="ARBA00005329"/>
    </source>
</evidence>
<dbReference type="PANTHER" id="PTHR11465">
    <property type="entry name" value="CATALASE"/>
    <property type="match status" value="1"/>
</dbReference>
<dbReference type="InterPro" id="IPR011614">
    <property type="entry name" value="Catalase_core"/>
</dbReference>
<keyword evidence="3" id="KW-0349">Heme</keyword>
<dbReference type="PANTHER" id="PTHR11465:SF9">
    <property type="entry name" value="CATALASE"/>
    <property type="match status" value="1"/>
</dbReference>
<dbReference type="InterPro" id="IPR002226">
    <property type="entry name" value="Catalase_haem_BS"/>
</dbReference>
<comment type="function">
    <text evidence="8">Catalyzes the degradation of hydrogen peroxide (H(2)O(2)) generated by peroxisomal oxidases to water and oxygen, thereby protecting cells from the toxic effects of hydrogen peroxide.</text>
</comment>
<dbReference type="GO" id="GO:0042542">
    <property type="term" value="P:response to hydrogen peroxide"/>
    <property type="evidence" value="ECO:0007669"/>
    <property type="project" value="TreeGrafter"/>
</dbReference>
<sequence length="643" mass="71345">MQDPKKTQPIYTTSNGRPMTKPEGSQRAGSHLLLQDFHLIDLLSHFNRERIPERVVHAKGAGAFGEFEVTHDISDICSIDMLLGIGKKTKCLTRFSTSAGERGAADSQRDPRGFSVKMYTEEGNWDWVYNSVPFFFIRDPIKFPAMIHAVKRDPRTNLPNPNSFWDWVTSNQESLHMIMWLFSEYGTFTSYRHMNGYQANVHKWTMPDGSFKYVHMYLQADLGYKFHTDDEIPHLAGTDPDHATRDLSEAIDAGNFPTYTAYVQVLDPADAPNIGYNIFDMTKHWDMGTYPKDLGHIGAIPFGKMTLNRNPDNYFAEIEQAAFSPSHLVPGIEPSADPMLQARMFAYPDTQRYRLGVNYQQIPVNRPLHAFNPLLRDGAANCDNYGSYPGYPTDSKPMHYTPTYADPAHEEWVGRMTSDPFLEVTDVDYKFARTFWEHLAWEDQFKGWQEKLPGNVAANLSGAGKEVRERAYKMFGKLTKELEEKIREATEKLVVEKAKENGMEQVEQVEKMENGVGGEKPNLLFTNGSVNGNGNGIATNGNGSVYGNGNGSATNGILNGNGNGNGTKSHNHNHNHENTFLITTNGDALSPATNGNGVVHDKFANGNGSGNGIGNGNGNVNGSSDVAAIDIDAKKVVGTLVAI</sequence>
<keyword evidence="5" id="KW-0560">Oxidoreductase</keyword>
<dbReference type="HOGENOM" id="CLU_010645_2_0_1"/>
<dbReference type="PROSITE" id="PS51402">
    <property type="entry name" value="CATALASE_3"/>
    <property type="match status" value="1"/>
</dbReference>
<evidence type="ECO:0000256" key="8">
    <source>
        <dbReference type="RuleBase" id="RU004142"/>
    </source>
</evidence>
<dbReference type="PROSITE" id="PS00438">
    <property type="entry name" value="CATALASE_2"/>
    <property type="match status" value="1"/>
</dbReference>
<evidence type="ECO:0000313" key="12">
    <source>
        <dbReference type="Proteomes" id="UP000019487"/>
    </source>
</evidence>
<dbReference type="GO" id="GO:0020037">
    <property type="term" value="F:heme binding"/>
    <property type="evidence" value="ECO:0007669"/>
    <property type="project" value="InterPro"/>
</dbReference>
<dbReference type="InterPro" id="IPR018028">
    <property type="entry name" value="Catalase"/>
</dbReference>
<keyword evidence="4" id="KW-0479">Metal-binding</keyword>
<keyword evidence="12" id="KW-1185">Reference proteome</keyword>
<dbReference type="PROSITE" id="PS00437">
    <property type="entry name" value="CATALASE_1"/>
    <property type="match status" value="1"/>
</dbReference>
<dbReference type="SUPFAM" id="SSF56634">
    <property type="entry name" value="Heme-dependent catalase-like"/>
    <property type="match status" value="1"/>
</dbReference>
<reference evidence="11 12" key="1">
    <citation type="journal article" date="2014" name="Genome Announc.">
        <title>Draft genome sequence of Sclerotinia borealis, a psychrophilic plant pathogenic fungus.</title>
        <authorList>
            <person name="Mardanov A.V."/>
            <person name="Beletsky A.V."/>
            <person name="Kadnikov V.V."/>
            <person name="Ignatov A.N."/>
            <person name="Ravin N.V."/>
        </authorList>
    </citation>
    <scope>NUCLEOTIDE SEQUENCE [LARGE SCALE GENOMIC DNA]</scope>
    <source>
        <strain evidence="12">F-4157</strain>
    </source>
</reference>
<dbReference type="GO" id="GO:0046872">
    <property type="term" value="F:metal ion binding"/>
    <property type="evidence" value="ECO:0007669"/>
    <property type="project" value="UniProtKB-KW"/>
</dbReference>
<dbReference type="Gene3D" id="2.40.180.10">
    <property type="entry name" value="Catalase core domain"/>
    <property type="match status" value="1"/>
</dbReference>
<proteinExistence type="inferred from homology"/>
<organism evidence="11 12">
    <name type="scientific">Sclerotinia borealis (strain F-4128)</name>
    <dbReference type="NCBI Taxonomy" id="1432307"/>
    <lineage>
        <taxon>Eukaryota</taxon>
        <taxon>Fungi</taxon>
        <taxon>Dikarya</taxon>
        <taxon>Ascomycota</taxon>
        <taxon>Pezizomycotina</taxon>
        <taxon>Leotiomycetes</taxon>
        <taxon>Helotiales</taxon>
        <taxon>Sclerotiniaceae</taxon>
        <taxon>Sclerotinia</taxon>
    </lineage>
</organism>
<evidence type="ECO:0000256" key="6">
    <source>
        <dbReference type="ARBA" id="ARBA00023004"/>
    </source>
</evidence>
<comment type="similarity">
    <text evidence="1">Belongs to the catalase family.</text>
</comment>
<dbReference type="InterPro" id="IPR024708">
    <property type="entry name" value="Catalase_AS"/>
</dbReference>
<evidence type="ECO:0000256" key="4">
    <source>
        <dbReference type="ARBA" id="ARBA00022723"/>
    </source>
</evidence>
<keyword evidence="2" id="KW-0575">Peroxidase</keyword>
<dbReference type="AlphaFoldDB" id="W9CHS5"/>
<dbReference type="GO" id="GO:0005739">
    <property type="term" value="C:mitochondrion"/>
    <property type="evidence" value="ECO:0007669"/>
    <property type="project" value="TreeGrafter"/>
</dbReference>
<gene>
    <name evidence="11" type="ORF">SBOR_5327</name>
</gene>
<accession>W9CHS5</accession>
<dbReference type="STRING" id="1432307.W9CHS5"/>
<comment type="caution">
    <text evidence="11">The sequence shown here is derived from an EMBL/GenBank/DDBJ whole genome shotgun (WGS) entry which is preliminary data.</text>
</comment>
<feature type="domain" description="Catalase core" evidence="10">
    <location>
        <begin position="12"/>
        <end position="400"/>
    </location>
</feature>
<evidence type="ECO:0000259" key="10">
    <source>
        <dbReference type="SMART" id="SM01060"/>
    </source>
</evidence>
<dbReference type="EMBL" id="AYSA01000258">
    <property type="protein sequence ID" value="ESZ94259.1"/>
    <property type="molecule type" value="Genomic_DNA"/>
</dbReference>
<dbReference type="Proteomes" id="UP000019487">
    <property type="component" value="Unassembled WGS sequence"/>
</dbReference>
<dbReference type="Pfam" id="PF00199">
    <property type="entry name" value="Catalase"/>
    <property type="match status" value="1"/>
</dbReference>
<keyword evidence="6" id="KW-0408">Iron</keyword>
<dbReference type="GO" id="GO:0004096">
    <property type="term" value="F:catalase activity"/>
    <property type="evidence" value="ECO:0007669"/>
    <property type="project" value="InterPro"/>
</dbReference>
<feature type="region of interest" description="Disordered" evidence="9">
    <location>
        <begin position="1"/>
        <end position="27"/>
    </location>
</feature>
<dbReference type="OrthoDB" id="6880011at2759"/>
<dbReference type="GO" id="GO:0042744">
    <property type="term" value="P:hydrogen peroxide catabolic process"/>
    <property type="evidence" value="ECO:0007669"/>
    <property type="project" value="UniProtKB-KW"/>
</dbReference>
<protein>
    <submittedName>
        <fullName evidence="11">Catalase</fullName>
    </submittedName>
</protein>
<evidence type="ECO:0000313" key="11">
    <source>
        <dbReference type="EMBL" id="ESZ94259.1"/>
    </source>
</evidence>
<dbReference type="PRINTS" id="PR00067">
    <property type="entry name" value="CATALASE"/>
</dbReference>
<keyword evidence="7" id="KW-0376">Hydrogen peroxide</keyword>
<evidence type="ECO:0000256" key="2">
    <source>
        <dbReference type="ARBA" id="ARBA00022559"/>
    </source>
</evidence>
<name>W9CHS5_SCLBF</name>
<dbReference type="SMART" id="SM01060">
    <property type="entry name" value="Catalase"/>
    <property type="match status" value="1"/>
</dbReference>
<evidence type="ECO:0000256" key="5">
    <source>
        <dbReference type="ARBA" id="ARBA00023002"/>
    </source>
</evidence>
<dbReference type="GO" id="GO:0005777">
    <property type="term" value="C:peroxisome"/>
    <property type="evidence" value="ECO:0007669"/>
    <property type="project" value="TreeGrafter"/>
</dbReference>
<evidence type="ECO:0000256" key="9">
    <source>
        <dbReference type="SAM" id="MobiDB-lite"/>
    </source>
</evidence>
<evidence type="ECO:0000256" key="3">
    <source>
        <dbReference type="ARBA" id="ARBA00022617"/>
    </source>
</evidence>